<evidence type="ECO:0000313" key="4">
    <source>
        <dbReference type="EMBL" id="KAI1702731.1"/>
    </source>
</evidence>
<dbReference type="Proteomes" id="UP001201812">
    <property type="component" value="Unassembled WGS sequence"/>
</dbReference>
<feature type="domain" description="RRM" evidence="3">
    <location>
        <begin position="204"/>
        <end position="282"/>
    </location>
</feature>
<dbReference type="AlphaFoldDB" id="A0AAD4MV88"/>
<sequence length="528" mass="58780">MPTAISGLIGLFGSKGCSGVDVLSSLTFQGRRSGAPHPTTGLARHLRWLVMFMGIPSKNGSSFNFPNGFPISDVTNVCPERLHFSSSPKDSVNYPDEYISHPTVPVIPPDHFRWRISSKNGSSIDVSNGFPNSDAANVSPERFHFSSSPVPAQLNSTLMSDPDHQLDSTRDETATFFIKDSLAANQNYSDEYIFSSKKRYDVNRTIFVGGLTKFTTEKSLYQYFLQFGTISGCRLARNKLTKASKGYGFVEFASVEQAKSTCKVPHKIDGQEVDVKLSGLKELRQKFTLFVGGLSKETSVETLREYFSKFGQLTECEIKLDRQTGQSRGFGFVAFSSQKELDSALDAEPHVIDGTRVKLNYVTSEFDVFVTCLHSNITETALNEFFSHYGQLRRCEIKETSIGVRTGFVGFWSEKDLLQALSDRPHIINGKLVGTFQKDQQFSIFVGNLPSDATDDSLSEIFSKYGKIVHWEVKRDRNTNRSRGIGYVSFEKAEEAVQALNGGPYILNGRTLSVKPCKTLPLSKKSFE</sequence>
<dbReference type="Gene3D" id="3.30.70.330">
    <property type="match status" value="4"/>
</dbReference>
<evidence type="ECO:0000256" key="1">
    <source>
        <dbReference type="ARBA" id="ARBA00022884"/>
    </source>
</evidence>
<feature type="domain" description="RRM" evidence="3">
    <location>
        <begin position="366"/>
        <end position="449"/>
    </location>
</feature>
<comment type="caution">
    <text evidence="4">The sequence shown here is derived from an EMBL/GenBank/DDBJ whole genome shotgun (WGS) entry which is preliminary data.</text>
</comment>
<protein>
    <submittedName>
        <fullName evidence="4">RNA recognition motif domain-containing protein</fullName>
    </submittedName>
</protein>
<dbReference type="InterPro" id="IPR012677">
    <property type="entry name" value="Nucleotide-bd_a/b_plait_sf"/>
</dbReference>
<dbReference type="SMART" id="SM00360">
    <property type="entry name" value="RRM"/>
    <property type="match status" value="4"/>
</dbReference>
<dbReference type="InterPro" id="IPR035979">
    <property type="entry name" value="RBD_domain_sf"/>
</dbReference>
<keyword evidence="5" id="KW-1185">Reference proteome</keyword>
<evidence type="ECO:0000256" key="2">
    <source>
        <dbReference type="PROSITE-ProRule" id="PRU00176"/>
    </source>
</evidence>
<dbReference type="InterPro" id="IPR000504">
    <property type="entry name" value="RRM_dom"/>
</dbReference>
<name>A0AAD4MV88_9BILA</name>
<dbReference type="PANTHER" id="PTHR48024">
    <property type="entry name" value="GEO13361P1-RELATED"/>
    <property type="match status" value="1"/>
</dbReference>
<evidence type="ECO:0000313" key="5">
    <source>
        <dbReference type="Proteomes" id="UP001201812"/>
    </source>
</evidence>
<proteinExistence type="predicted"/>
<dbReference type="InterPro" id="IPR050886">
    <property type="entry name" value="RNA-binding_reg"/>
</dbReference>
<dbReference type="CDD" id="cd00590">
    <property type="entry name" value="RRM_SF"/>
    <property type="match status" value="1"/>
</dbReference>
<dbReference type="GO" id="GO:0005634">
    <property type="term" value="C:nucleus"/>
    <property type="evidence" value="ECO:0007669"/>
    <property type="project" value="TreeGrafter"/>
</dbReference>
<feature type="domain" description="RRM" evidence="3">
    <location>
        <begin position="442"/>
        <end position="519"/>
    </location>
</feature>
<dbReference type="Pfam" id="PF00076">
    <property type="entry name" value="RRM_1"/>
    <property type="match status" value="4"/>
</dbReference>
<dbReference type="GO" id="GO:0003723">
    <property type="term" value="F:RNA binding"/>
    <property type="evidence" value="ECO:0007669"/>
    <property type="project" value="UniProtKB-UniRule"/>
</dbReference>
<dbReference type="PANTHER" id="PTHR48024:SF56">
    <property type="entry name" value="HETEROGENEOUS NUCLEAR RIBONUCLEOPROTEIN A0"/>
    <property type="match status" value="1"/>
</dbReference>
<keyword evidence="1 2" id="KW-0694">RNA-binding</keyword>
<accession>A0AAD4MV88</accession>
<feature type="domain" description="RRM" evidence="3">
    <location>
        <begin position="287"/>
        <end position="364"/>
    </location>
</feature>
<dbReference type="PROSITE" id="PS50102">
    <property type="entry name" value="RRM"/>
    <property type="match status" value="4"/>
</dbReference>
<dbReference type="SUPFAM" id="SSF54928">
    <property type="entry name" value="RNA-binding domain, RBD"/>
    <property type="match status" value="3"/>
</dbReference>
<reference evidence="4" key="1">
    <citation type="submission" date="2022-01" db="EMBL/GenBank/DDBJ databases">
        <title>Genome Sequence Resource for Two Populations of Ditylenchus destructor, the Migratory Endoparasitic Phytonematode.</title>
        <authorList>
            <person name="Zhang H."/>
            <person name="Lin R."/>
            <person name="Xie B."/>
        </authorList>
    </citation>
    <scope>NUCLEOTIDE SEQUENCE</scope>
    <source>
        <strain evidence="4">BazhouSP</strain>
    </source>
</reference>
<evidence type="ECO:0000259" key="3">
    <source>
        <dbReference type="PROSITE" id="PS50102"/>
    </source>
</evidence>
<dbReference type="EMBL" id="JAKKPZ010000094">
    <property type="protein sequence ID" value="KAI1702731.1"/>
    <property type="molecule type" value="Genomic_DNA"/>
</dbReference>
<gene>
    <name evidence="4" type="ORF">DdX_15304</name>
</gene>
<organism evidence="4 5">
    <name type="scientific">Ditylenchus destructor</name>
    <dbReference type="NCBI Taxonomy" id="166010"/>
    <lineage>
        <taxon>Eukaryota</taxon>
        <taxon>Metazoa</taxon>
        <taxon>Ecdysozoa</taxon>
        <taxon>Nematoda</taxon>
        <taxon>Chromadorea</taxon>
        <taxon>Rhabditida</taxon>
        <taxon>Tylenchina</taxon>
        <taxon>Tylenchomorpha</taxon>
        <taxon>Sphaerularioidea</taxon>
        <taxon>Anguinidae</taxon>
        <taxon>Anguininae</taxon>
        <taxon>Ditylenchus</taxon>
    </lineage>
</organism>